<keyword evidence="4 8" id="KW-0312">Gluconeogenesis</keyword>
<keyword evidence="5 8" id="KW-0963">Cytoplasm</keyword>
<comment type="function">
    <text evidence="8">Involved in the gluconeogenesis. Catalyzes stereospecifically the conversion of dihydroxyacetone phosphate (DHAP) to D-glyceraldehyde-3-phosphate (G3P).</text>
</comment>
<dbReference type="PANTHER" id="PTHR21139">
    <property type="entry name" value="TRIOSEPHOSPHATE ISOMERASE"/>
    <property type="match status" value="1"/>
</dbReference>
<keyword evidence="7 8" id="KW-0413">Isomerase</keyword>
<evidence type="ECO:0000256" key="8">
    <source>
        <dbReference type="HAMAP-Rule" id="MF_00147"/>
    </source>
</evidence>
<evidence type="ECO:0000313" key="11">
    <source>
        <dbReference type="Proteomes" id="UP001265259"/>
    </source>
</evidence>
<dbReference type="Gene3D" id="3.20.20.70">
    <property type="entry name" value="Aldolase class I"/>
    <property type="match status" value="1"/>
</dbReference>
<comment type="caution">
    <text evidence="10">The sequence shown here is derived from an EMBL/GenBank/DDBJ whole genome shotgun (WGS) entry which is preliminary data.</text>
</comment>
<comment type="subcellular location">
    <subcellularLocation>
        <location evidence="8 9">Cytoplasm</location>
    </subcellularLocation>
</comment>
<dbReference type="InterPro" id="IPR000652">
    <property type="entry name" value="Triosephosphate_isomerase"/>
</dbReference>
<evidence type="ECO:0000313" key="10">
    <source>
        <dbReference type="EMBL" id="MDT0681985.1"/>
    </source>
</evidence>
<feature type="binding site" evidence="8">
    <location>
        <begin position="230"/>
        <end position="231"/>
    </location>
    <ligand>
        <name>substrate</name>
    </ligand>
</feature>
<dbReference type="PROSITE" id="PS00171">
    <property type="entry name" value="TIM_1"/>
    <property type="match status" value="1"/>
</dbReference>
<dbReference type="HAMAP" id="MF_00147_B">
    <property type="entry name" value="TIM_B"/>
    <property type="match status" value="1"/>
</dbReference>
<comment type="pathway">
    <text evidence="8 9">Carbohydrate degradation; glycolysis; D-glyceraldehyde 3-phosphate from glycerone phosphate: step 1/1.</text>
</comment>
<dbReference type="SUPFAM" id="SSF51351">
    <property type="entry name" value="Triosephosphate isomerase (TIM)"/>
    <property type="match status" value="1"/>
</dbReference>
<dbReference type="Pfam" id="PF00121">
    <property type="entry name" value="TIM"/>
    <property type="match status" value="1"/>
</dbReference>
<evidence type="ECO:0000256" key="7">
    <source>
        <dbReference type="ARBA" id="ARBA00023235"/>
    </source>
</evidence>
<feature type="active site" description="Proton acceptor" evidence="8">
    <location>
        <position position="163"/>
    </location>
</feature>
<comment type="catalytic activity">
    <reaction evidence="1">
        <text>L-erythrulose 1-phosphate = D-erythrulose 4-phosphate</text>
        <dbReference type="Rhea" id="RHEA:49588"/>
        <dbReference type="ChEBI" id="CHEBI:58002"/>
        <dbReference type="ChEBI" id="CHEBI:90796"/>
        <dbReference type="EC" id="5.3.1.33"/>
    </reaction>
</comment>
<dbReference type="NCBIfam" id="TIGR00419">
    <property type="entry name" value="tim"/>
    <property type="match status" value="1"/>
</dbReference>
<dbReference type="EMBL" id="JAVRHL010000001">
    <property type="protein sequence ID" value="MDT0681985.1"/>
    <property type="molecule type" value="Genomic_DNA"/>
</dbReference>
<protein>
    <recommendedName>
        <fullName evidence="8 9">Triosephosphate isomerase</fullName>
        <shortName evidence="8">TIM</shortName>
        <shortName evidence="8">TPI</shortName>
        <ecNumber evidence="8 9">5.3.1.1</ecNumber>
    </recommendedName>
    <alternativeName>
        <fullName evidence="8">Triose-phosphate isomerase</fullName>
    </alternativeName>
</protein>
<evidence type="ECO:0000256" key="6">
    <source>
        <dbReference type="ARBA" id="ARBA00023152"/>
    </source>
</evidence>
<dbReference type="InterPro" id="IPR022896">
    <property type="entry name" value="TrioseP_Isoase_bac/euk"/>
</dbReference>
<comment type="pathway">
    <text evidence="8 9">Carbohydrate biosynthesis; gluconeogenesis.</text>
</comment>
<dbReference type="InterPro" id="IPR020861">
    <property type="entry name" value="Triosephosphate_isomerase_AS"/>
</dbReference>
<comment type="subunit">
    <text evidence="8 9">Homodimer.</text>
</comment>
<evidence type="ECO:0000256" key="9">
    <source>
        <dbReference type="RuleBase" id="RU363013"/>
    </source>
</evidence>
<dbReference type="InterPro" id="IPR013785">
    <property type="entry name" value="Aldolase_TIM"/>
</dbReference>
<dbReference type="Proteomes" id="UP001265259">
    <property type="component" value="Unassembled WGS sequence"/>
</dbReference>
<gene>
    <name evidence="8 10" type="primary">tpiA</name>
    <name evidence="10" type="ORF">RM543_04745</name>
</gene>
<dbReference type="RefSeq" id="WP_311689733.1">
    <property type="nucleotide sequence ID" value="NZ_JAVRHL010000001.1"/>
</dbReference>
<dbReference type="PANTHER" id="PTHR21139:SF42">
    <property type="entry name" value="TRIOSEPHOSPHATE ISOMERASE"/>
    <property type="match status" value="1"/>
</dbReference>
<reference evidence="10 11" key="1">
    <citation type="submission" date="2023-09" db="EMBL/GenBank/DDBJ databases">
        <authorList>
            <person name="Rey-Velasco X."/>
        </authorList>
    </citation>
    <scope>NUCLEOTIDE SEQUENCE [LARGE SCALE GENOMIC DNA]</scope>
    <source>
        <strain evidence="10 11">F158</strain>
    </source>
</reference>
<comment type="similarity">
    <text evidence="3 8 9">Belongs to the triosephosphate isomerase family.</text>
</comment>
<dbReference type="InterPro" id="IPR035990">
    <property type="entry name" value="TIM_sf"/>
</dbReference>
<keyword evidence="11" id="KW-1185">Reference proteome</keyword>
<feature type="active site" description="Electrophile" evidence="8">
    <location>
        <position position="93"/>
    </location>
</feature>
<feature type="binding site" evidence="8">
    <location>
        <position position="169"/>
    </location>
    <ligand>
        <name>substrate</name>
    </ligand>
</feature>
<name>A0ABU3DE41_9RHOB</name>
<dbReference type="GO" id="GO:0004807">
    <property type="term" value="F:triose-phosphate isomerase activity"/>
    <property type="evidence" value="ECO:0007669"/>
    <property type="project" value="UniProtKB-EC"/>
</dbReference>
<proteinExistence type="inferred from homology"/>
<dbReference type="CDD" id="cd00311">
    <property type="entry name" value="TIM"/>
    <property type="match status" value="1"/>
</dbReference>
<dbReference type="PROSITE" id="PS51440">
    <property type="entry name" value="TIM_2"/>
    <property type="match status" value="1"/>
</dbReference>
<evidence type="ECO:0000256" key="3">
    <source>
        <dbReference type="ARBA" id="ARBA00007422"/>
    </source>
</evidence>
<organism evidence="10 11">
    <name type="scientific">Tropicimonas omnivorans</name>
    <dbReference type="NCBI Taxonomy" id="3075590"/>
    <lineage>
        <taxon>Bacteria</taxon>
        <taxon>Pseudomonadati</taxon>
        <taxon>Pseudomonadota</taxon>
        <taxon>Alphaproteobacteria</taxon>
        <taxon>Rhodobacterales</taxon>
        <taxon>Roseobacteraceae</taxon>
        <taxon>Tropicimonas</taxon>
    </lineage>
</organism>
<accession>A0ABU3DE41</accession>
<evidence type="ECO:0000256" key="1">
    <source>
        <dbReference type="ARBA" id="ARBA00000148"/>
    </source>
</evidence>
<comment type="pathway">
    <text evidence="2">Carbohydrate metabolism; erythritol degradation.</text>
</comment>
<evidence type="ECO:0000256" key="2">
    <source>
        <dbReference type="ARBA" id="ARBA00004939"/>
    </source>
</evidence>
<keyword evidence="6 8" id="KW-0324">Glycolysis</keyword>
<sequence length="249" mass="25496">MRRKMAAGNWKMNGTAEALGEVDKLLAAHPAPSCDVLICPPATLLHRLSDRLQGSAVRAGGQDCHAAETGAHTGDVSAAMLRDAGATHVILGHSERRSDHGEADDTVRAKTEAALGADLVAIVCVGETEAQRDAGETLGVISTQLKGSIPDGASGETLVVAYEPVWAIGTGRTPTLDQIAEVHDAIRAELSERFGAEAADAVRLLYGGSVKPANAEEIFGVSNVDGALVGGASLKADDFGGIIAALDAS</sequence>
<feature type="binding site" evidence="8">
    <location>
        <position position="209"/>
    </location>
    <ligand>
        <name>substrate</name>
    </ligand>
</feature>
<dbReference type="EC" id="5.3.1.1" evidence="8 9"/>
<feature type="binding site" evidence="8">
    <location>
        <begin position="9"/>
        <end position="11"/>
    </location>
    <ligand>
        <name>substrate</name>
    </ligand>
</feature>
<evidence type="ECO:0000256" key="5">
    <source>
        <dbReference type="ARBA" id="ARBA00022490"/>
    </source>
</evidence>
<comment type="catalytic activity">
    <reaction evidence="8 9">
        <text>D-glyceraldehyde 3-phosphate = dihydroxyacetone phosphate</text>
        <dbReference type="Rhea" id="RHEA:18585"/>
        <dbReference type="ChEBI" id="CHEBI:57642"/>
        <dbReference type="ChEBI" id="CHEBI:59776"/>
        <dbReference type="EC" id="5.3.1.1"/>
    </reaction>
</comment>
<evidence type="ECO:0000256" key="4">
    <source>
        <dbReference type="ARBA" id="ARBA00022432"/>
    </source>
</evidence>